<sequence length="594" mass="60813">MAAIVKVSWLVELLPPAAGPNGPNGPPPRLLRSTVHRWVVGAATLAPPLVARGSAGARRQARGGRDVSQGTAAEDEVEGEAAAAEAEAEAEAAAEAAAAAEGGGGGGCYVYATLPIRPSGLPFDLQADWLVPSSREDISGGEAWNQMLRDQVPAAFLAAVRVAQRRMPAMRRGGWLRYVPHNGGGMMTHGAAGGGGGGAAMPFLRPVVGAVAAVLRAASCALSYGAAEGGGVGVEAEGEWLRPPQLVVAASMELRRLLPAPALRSATGLSYGITDGLRGAEADEQAGEEAAQEEEGQERAEGAEDAAGVCAALGLAPFAARHAVAVVQAAAEAEGPGGYFDEDGEWQPDTQGPGGRGLPPGQGGAGGLAGRADFGDGAGGPRGAGDGGVWGGGDGGAGRPVRGPAGIGALAQSSWAAPSGAFSEDLLEIGPEQHRAFTPGSGEGGLQLRVAAADAPRAAREAVGRWGEQYVAAYLRAKADAGTVVEWINDRNEQCLPYDVVVRDLDSGEVLSYIEVKATSSWDKTYFEVSHTEWLFAQQQGSRYHIFRMFGAGPAPPPPPNAAPGQPAPLPRIMRLVNPYLQWRSSRVGICLVL</sequence>
<feature type="compositionally biased region" description="Gly residues" evidence="1">
    <location>
        <begin position="376"/>
        <end position="398"/>
    </location>
</feature>
<evidence type="ECO:0000313" key="5">
    <source>
        <dbReference type="Proteomes" id="UP000236333"/>
    </source>
</evidence>
<feature type="region of interest" description="Disordered" evidence="1">
    <location>
        <begin position="281"/>
        <end position="303"/>
    </location>
</feature>
<reference evidence="4 5" key="1">
    <citation type="journal article" date="2017" name="Mol. Biol. Evol.">
        <title>The 4-celled Tetrabaena socialis nuclear genome reveals the essential components for genetic control of cell number at the origin of multicellularity in the volvocine lineage.</title>
        <authorList>
            <person name="Featherston J."/>
            <person name="Arakaki Y."/>
            <person name="Hanschen E.R."/>
            <person name="Ferris P.J."/>
            <person name="Michod R.E."/>
            <person name="Olson B.J.S.C."/>
            <person name="Nozaki H."/>
            <person name="Durand P.M."/>
        </authorList>
    </citation>
    <scope>NUCLEOTIDE SEQUENCE [LARGE SCALE GENOMIC DNA]</scope>
    <source>
        <strain evidence="4 5">NIES-571</strain>
    </source>
</reference>
<gene>
    <name evidence="4" type="ORF">TSOC_012984</name>
</gene>
<keyword evidence="5" id="KW-1185">Reference proteome</keyword>
<feature type="signal peptide" evidence="2">
    <location>
        <begin position="1"/>
        <end position="19"/>
    </location>
</feature>
<organism evidence="4 5">
    <name type="scientific">Tetrabaena socialis</name>
    <dbReference type="NCBI Taxonomy" id="47790"/>
    <lineage>
        <taxon>Eukaryota</taxon>
        <taxon>Viridiplantae</taxon>
        <taxon>Chlorophyta</taxon>
        <taxon>core chlorophytes</taxon>
        <taxon>Chlorophyceae</taxon>
        <taxon>CS clade</taxon>
        <taxon>Chlamydomonadales</taxon>
        <taxon>Tetrabaenaceae</taxon>
        <taxon>Tetrabaena</taxon>
    </lineage>
</organism>
<dbReference type="Pfam" id="PF13020">
    <property type="entry name" value="NOV_C"/>
    <property type="match status" value="1"/>
</dbReference>
<dbReference type="Proteomes" id="UP000236333">
    <property type="component" value="Unassembled WGS sequence"/>
</dbReference>
<feature type="region of interest" description="Disordered" evidence="1">
    <location>
        <begin position="54"/>
        <end position="89"/>
    </location>
</feature>
<accession>A0A2J7ZLJ4</accession>
<feature type="compositionally biased region" description="Acidic residues" evidence="1">
    <location>
        <begin position="282"/>
        <end position="296"/>
    </location>
</feature>
<dbReference type="PANTHER" id="PTHR32387">
    <property type="entry name" value="WU:FJ29H11"/>
    <property type="match status" value="1"/>
</dbReference>
<dbReference type="EMBL" id="PGGS01001003">
    <property type="protein sequence ID" value="PNH01136.1"/>
    <property type="molecule type" value="Genomic_DNA"/>
</dbReference>
<dbReference type="AlphaFoldDB" id="A0A2J7ZLJ4"/>
<dbReference type="PANTHER" id="PTHR32387:SF0">
    <property type="entry name" value="PROTEIN NO VEIN"/>
    <property type="match status" value="1"/>
</dbReference>
<protein>
    <recommendedName>
        <fullName evidence="3">Protein NO VEIN C-terminal domain-containing protein</fullName>
    </recommendedName>
</protein>
<evidence type="ECO:0000259" key="3">
    <source>
        <dbReference type="Pfam" id="PF13020"/>
    </source>
</evidence>
<evidence type="ECO:0000256" key="1">
    <source>
        <dbReference type="SAM" id="MobiDB-lite"/>
    </source>
</evidence>
<evidence type="ECO:0000256" key="2">
    <source>
        <dbReference type="SAM" id="SignalP"/>
    </source>
</evidence>
<dbReference type="InterPro" id="IPR052957">
    <property type="entry name" value="Auxin_embryo_med"/>
</dbReference>
<comment type="caution">
    <text evidence="4">The sequence shown here is derived from an EMBL/GenBank/DDBJ whole genome shotgun (WGS) entry which is preliminary data.</text>
</comment>
<name>A0A2J7ZLJ4_9CHLO</name>
<proteinExistence type="predicted"/>
<feature type="compositionally biased region" description="Gly residues" evidence="1">
    <location>
        <begin position="352"/>
        <end position="369"/>
    </location>
</feature>
<dbReference type="InterPro" id="IPR024975">
    <property type="entry name" value="NOV_C"/>
</dbReference>
<evidence type="ECO:0000313" key="4">
    <source>
        <dbReference type="EMBL" id="PNH01136.1"/>
    </source>
</evidence>
<feature type="chain" id="PRO_5014471382" description="Protein NO VEIN C-terminal domain-containing protein" evidence="2">
    <location>
        <begin position="20"/>
        <end position="594"/>
    </location>
</feature>
<feature type="region of interest" description="Disordered" evidence="1">
    <location>
        <begin position="336"/>
        <end position="405"/>
    </location>
</feature>
<keyword evidence="2" id="KW-0732">Signal</keyword>
<feature type="domain" description="Protein NO VEIN C-terminal" evidence="3">
    <location>
        <begin position="467"/>
        <end position="556"/>
    </location>
</feature>
<dbReference type="OrthoDB" id="553248at2759"/>